<dbReference type="AlphaFoldDB" id="A0A830FWV7"/>
<evidence type="ECO:0000256" key="1">
    <source>
        <dbReference type="SAM" id="MobiDB-lite"/>
    </source>
</evidence>
<dbReference type="Proteomes" id="UP000614609">
    <property type="component" value="Unassembled WGS sequence"/>
</dbReference>
<reference evidence="2" key="1">
    <citation type="journal article" date="2014" name="Int. J. Syst. Evol. Microbiol.">
        <title>Complete genome sequence of Corynebacterium casei LMG S-19264T (=DSM 44701T), isolated from a smear-ripened cheese.</title>
        <authorList>
            <consortium name="US DOE Joint Genome Institute (JGI-PGF)"/>
            <person name="Walter F."/>
            <person name="Albersmeier A."/>
            <person name="Kalinowski J."/>
            <person name="Ruckert C."/>
        </authorList>
    </citation>
    <scope>NUCLEOTIDE SEQUENCE</scope>
    <source>
        <strain evidence="2">JCM 16108</strain>
    </source>
</reference>
<comment type="caution">
    <text evidence="2">The sequence shown here is derived from an EMBL/GenBank/DDBJ whole genome shotgun (WGS) entry which is preliminary data.</text>
</comment>
<feature type="compositionally biased region" description="Low complexity" evidence="1">
    <location>
        <begin position="1"/>
        <end position="11"/>
    </location>
</feature>
<organism evidence="2 4">
    <name type="scientific">Halarchaeum rubridurum</name>
    <dbReference type="NCBI Taxonomy" id="489911"/>
    <lineage>
        <taxon>Archaea</taxon>
        <taxon>Methanobacteriati</taxon>
        <taxon>Methanobacteriota</taxon>
        <taxon>Stenosarchaea group</taxon>
        <taxon>Halobacteria</taxon>
        <taxon>Halobacteriales</taxon>
        <taxon>Halobacteriaceae</taxon>
    </lineage>
</organism>
<sequence length="202" mass="21903">MTDTGAGPRVPDAGDDDGGDGRGGGGGGEAGADDGTIALPCGETVHRSAFDLGMREYECACGERHAVVMDMHPPSRFVPEAVVDVLRETVSVGDDDAFEEFGTPHLLGSVLEEFPDDVTVVDATDDGRVGYAMLWVTAFDARTLHEHVVELVVELMEHAVSHARDDAAQGDFEEQMLDFDVEAFVERYRRARDWQDEYDAPA</sequence>
<reference evidence="2" key="2">
    <citation type="submission" date="2020-09" db="EMBL/GenBank/DDBJ databases">
        <authorList>
            <person name="Sun Q."/>
            <person name="Ohkuma M."/>
        </authorList>
    </citation>
    <scope>NUCLEOTIDE SEQUENCE</scope>
    <source>
        <strain evidence="2">JCM 16108</strain>
    </source>
</reference>
<feature type="region of interest" description="Disordered" evidence="1">
    <location>
        <begin position="1"/>
        <end position="35"/>
    </location>
</feature>
<accession>A0A830FWV7</accession>
<dbReference type="RefSeq" id="WP_229732277.1">
    <property type="nucleotide sequence ID" value="NZ_BMOO01000001.1"/>
</dbReference>
<name>A0A830FWV7_9EURY</name>
<evidence type="ECO:0000313" key="4">
    <source>
        <dbReference type="Proteomes" id="UP000614609"/>
    </source>
</evidence>
<dbReference type="EMBL" id="BMOO01000001">
    <property type="protein sequence ID" value="GGM55018.1"/>
    <property type="molecule type" value="Genomic_DNA"/>
</dbReference>
<feature type="compositionally biased region" description="Gly residues" evidence="1">
    <location>
        <begin position="21"/>
        <end position="30"/>
    </location>
</feature>
<proteinExistence type="predicted"/>
<evidence type="ECO:0000313" key="2">
    <source>
        <dbReference type="EMBL" id="GGM55018.1"/>
    </source>
</evidence>
<dbReference type="Proteomes" id="UP000765891">
    <property type="component" value="Unassembled WGS sequence"/>
</dbReference>
<gene>
    <name evidence="2" type="ORF">GCM10009017_01610</name>
    <name evidence="3" type="ORF">J2752_000702</name>
</gene>
<reference evidence="3" key="3">
    <citation type="submission" date="2021-03" db="EMBL/GenBank/DDBJ databases">
        <title>Genomic Encyclopedia of Type Strains, Phase IV (KMG-IV): sequencing the most valuable type-strain genomes for metagenomic binning, comparative biology and taxonomic classification.</title>
        <authorList>
            <person name="Goeker M."/>
        </authorList>
    </citation>
    <scope>NUCLEOTIDE SEQUENCE</scope>
    <source>
        <strain evidence="3">DSM 22443</strain>
    </source>
</reference>
<evidence type="ECO:0000313" key="3">
    <source>
        <dbReference type="EMBL" id="MBP1953821.1"/>
    </source>
</evidence>
<dbReference type="InterPro" id="IPR043853">
    <property type="entry name" value="DUF5815"/>
</dbReference>
<protein>
    <submittedName>
        <fullName evidence="2">Uncharacterized protein</fullName>
    </submittedName>
</protein>
<dbReference type="EMBL" id="JAGGKO010000001">
    <property type="protein sequence ID" value="MBP1953821.1"/>
    <property type="molecule type" value="Genomic_DNA"/>
</dbReference>
<keyword evidence="4" id="KW-1185">Reference proteome</keyword>
<dbReference type="Pfam" id="PF19132">
    <property type="entry name" value="DUF5815"/>
    <property type="match status" value="1"/>
</dbReference>